<evidence type="ECO:0008006" key="3">
    <source>
        <dbReference type="Google" id="ProtNLM"/>
    </source>
</evidence>
<reference evidence="1 2" key="1">
    <citation type="submission" date="2012-05" db="EMBL/GenBank/DDBJ databases">
        <authorList>
            <person name="Weinstock G."/>
            <person name="Sodergren E."/>
            <person name="Lobos E.A."/>
            <person name="Fulton L."/>
            <person name="Fulton R."/>
            <person name="Courtney L."/>
            <person name="Fronick C."/>
            <person name="O'Laughlin M."/>
            <person name="Godfrey J."/>
            <person name="Wilson R.M."/>
            <person name="Miner T."/>
            <person name="Farmer C."/>
            <person name="Delehaunty K."/>
            <person name="Cordes M."/>
            <person name="Minx P."/>
            <person name="Tomlinson C."/>
            <person name="Chen J."/>
            <person name="Wollam A."/>
            <person name="Pepin K.H."/>
            <person name="Bhonagiri V."/>
            <person name="Zhang X."/>
            <person name="Suruliraj S."/>
            <person name="Warren W."/>
            <person name="Mitreva M."/>
            <person name="Mardis E.R."/>
            <person name="Wilson R.K."/>
        </authorList>
    </citation>
    <scope>NUCLEOTIDE SEQUENCE [LARGE SCALE GENOMIC DNA]</scope>
    <source>
        <strain evidence="1 2">F0235</strain>
    </source>
</reference>
<sequence>MAKPTTRKIEQAAVNYISDLISACPHLIPYIESNDKTPFTDGHIDIHNVSDSENVGTYLGRVFVQVKGTAGKFKGKKFKIRREYLSAYANDFGVLFLVVSMDNCLKNRKAYYCNLSPFKIHSILQDIPESQKTVSVKLEAFPTLEEYIEEVVKYSFETRRENLAASAAAEYMSADEFLLRFPEKNDLSKPQVFNRLENDYSLEVKLPDGKTIPIDASIEIIPSDYCYREIRDSISSGDVTFDKVYRRRIDDDFVELMLSEGLCFQIGDPNKNISSTLSLKMQNNLVACLKDLRFYSSFFSNENFSVNEKVQRYQVCDSGKTSEISEYLNYLEKLTAVLSGLGVQELELIDLDAITESQYNSVEKLYLSVVEEEWTSSSYERPMRYRPQIGKWYIETILIPDSSNDNKARCFSPFSSEAAGRYIWVPKEKVDSATYFVVTPFDIIDPEVFPYIINLPLEKVSDYYEQVKEFSETFELANMMVLRLINSADLVPLRKEVFLNSAFDLNEWLILESGEQSHSLINRWQIMKRRDDFGDDIRTNIHEFLLNNPTISITYRLACLILLEDREGANFLFGKLSESDQQDFREWPIWKLYEDLL</sequence>
<name>L1ME90_9CORY</name>
<dbReference type="EMBL" id="AMEM01000024">
    <property type="protein sequence ID" value="EKX89345.1"/>
    <property type="molecule type" value="Genomic_DNA"/>
</dbReference>
<evidence type="ECO:0000313" key="1">
    <source>
        <dbReference type="EMBL" id="EKX89345.1"/>
    </source>
</evidence>
<dbReference type="eggNOG" id="ENOG502ZPYH">
    <property type="taxonomic scope" value="Bacteria"/>
</dbReference>
<accession>L1ME90</accession>
<gene>
    <name evidence="1" type="ORF">HMPREF9997_01816</name>
</gene>
<dbReference type="RefSeq" id="WP_006064041.1">
    <property type="nucleotide sequence ID" value="NZ_KB290831.1"/>
</dbReference>
<keyword evidence="2" id="KW-1185">Reference proteome</keyword>
<dbReference type="Proteomes" id="UP000010445">
    <property type="component" value="Unassembled WGS sequence"/>
</dbReference>
<comment type="caution">
    <text evidence="1">The sequence shown here is derived from an EMBL/GenBank/DDBJ whole genome shotgun (WGS) entry which is preliminary data.</text>
</comment>
<dbReference type="HOGENOM" id="CLU_031947_1_0_11"/>
<evidence type="ECO:0000313" key="2">
    <source>
        <dbReference type="Proteomes" id="UP000010445"/>
    </source>
</evidence>
<dbReference type="PATRIC" id="fig|1035195.3.peg.1641"/>
<proteinExistence type="predicted"/>
<organism evidence="1 2">
    <name type="scientific">Corynebacterium durum F0235</name>
    <dbReference type="NCBI Taxonomy" id="1035195"/>
    <lineage>
        <taxon>Bacteria</taxon>
        <taxon>Bacillati</taxon>
        <taxon>Actinomycetota</taxon>
        <taxon>Actinomycetes</taxon>
        <taxon>Mycobacteriales</taxon>
        <taxon>Corynebacteriaceae</taxon>
        <taxon>Corynebacterium</taxon>
    </lineage>
</organism>
<dbReference type="OrthoDB" id="4401572at2"/>
<protein>
    <recommendedName>
        <fullName evidence="3">DUF4365 domain-containing protein</fullName>
    </recommendedName>
</protein>
<dbReference type="AlphaFoldDB" id="L1ME90"/>